<dbReference type="InterPro" id="IPR006512">
    <property type="entry name" value="YidE_YbjL"/>
</dbReference>
<feature type="transmembrane region" description="Helical" evidence="8">
    <location>
        <begin position="6"/>
        <end position="22"/>
    </location>
</feature>
<evidence type="ECO:0000256" key="8">
    <source>
        <dbReference type="SAM" id="Phobius"/>
    </source>
</evidence>
<dbReference type="PANTHER" id="PTHR30445">
    <property type="entry name" value="K(+)_H(+) ANTIPORTER SUBUNIT KHTT"/>
    <property type="match status" value="1"/>
</dbReference>
<evidence type="ECO:0000256" key="7">
    <source>
        <dbReference type="ARBA" id="ARBA00023136"/>
    </source>
</evidence>
<keyword evidence="6 8" id="KW-1133">Transmembrane helix</keyword>
<feature type="transmembrane region" description="Helical" evidence="8">
    <location>
        <begin position="67"/>
        <end position="86"/>
    </location>
</feature>
<dbReference type="Proteomes" id="UP000249936">
    <property type="component" value="Unassembled WGS sequence"/>
</dbReference>
<accession>A0A2X1PP95</accession>
<dbReference type="PANTHER" id="PTHR30445:SF3">
    <property type="entry name" value="TRANSPORT PROTEIN YIDE-RELATED"/>
    <property type="match status" value="1"/>
</dbReference>
<proteinExistence type="inferred from homology"/>
<comment type="similarity">
    <text evidence="2">Belongs to the AAE transporter (TC 2.A.81) family.</text>
</comment>
<dbReference type="EMBL" id="UASK01000015">
    <property type="protein sequence ID" value="SPX43321.1"/>
    <property type="molecule type" value="Genomic_DNA"/>
</dbReference>
<evidence type="ECO:0000313" key="11">
    <source>
        <dbReference type="Proteomes" id="UP000249936"/>
    </source>
</evidence>
<evidence type="ECO:0000256" key="2">
    <source>
        <dbReference type="ARBA" id="ARBA00009854"/>
    </source>
</evidence>
<organism evidence="10 11">
    <name type="scientific">Haemophilus influenzae</name>
    <dbReference type="NCBI Taxonomy" id="727"/>
    <lineage>
        <taxon>Bacteria</taxon>
        <taxon>Pseudomonadati</taxon>
        <taxon>Pseudomonadota</taxon>
        <taxon>Gammaproteobacteria</taxon>
        <taxon>Pasteurellales</taxon>
        <taxon>Pasteurellaceae</taxon>
        <taxon>Haemophilus</taxon>
    </lineage>
</organism>
<reference evidence="10 11" key="1">
    <citation type="submission" date="2018-06" db="EMBL/GenBank/DDBJ databases">
        <authorList>
            <consortium name="Pathogen Informatics"/>
            <person name="Doyle S."/>
        </authorList>
    </citation>
    <scope>NUCLEOTIDE SEQUENCE [LARGE SCALE GENOMIC DNA]</scope>
    <source>
        <strain evidence="10 11">NCTC11872</strain>
    </source>
</reference>
<dbReference type="InterPro" id="IPR050144">
    <property type="entry name" value="AAE_transporter"/>
</dbReference>
<evidence type="ECO:0000256" key="5">
    <source>
        <dbReference type="ARBA" id="ARBA00022692"/>
    </source>
</evidence>
<feature type="transmembrane region" description="Helical" evidence="8">
    <location>
        <begin position="93"/>
        <end position="111"/>
    </location>
</feature>
<evidence type="ECO:0000256" key="6">
    <source>
        <dbReference type="ARBA" id="ARBA00022989"/>
    </source>
</evidence>
<dbReference type="GO" id="GO:0005886">
    <property type="term" value="C:plasma membrane"/>
    <property type="evidence" value="ECO:0007669"/>
    <property type="project" value="UniProtKB-SubCell"/>
</dbReference>
<dbReference type="AlphaFoldDB" id="A0A2X1PP95"/>
<name>A0A2X1PP95_HAEIF</name>
<keyword evidence="5 8" id="KW-0812">Transmembrane</keyword>
<keyword evidence="3" id="KW-0813">Transport</keyword>
<feature type="domain" description="YidE/YbjL duplication" evidence="9">
    <location>
        <begin position="11"/>
        <end position="147"/>
    </location>
</feature>
<evidence type="ECO:0000256" key="3">
    <source>
        <dbReference type="ARBA" id="ARBA00022448"/>
    </source>
</evidence>
<keyword evidence="7 8" id="KW-0472">Membrane</keyword>
<evidence type="ECO:0000256" key="4">
    <source>
        <dbReference type="ARBA" id="ARBA00022475"/>
    </source>
</evidence>
<evidence type="ECO:0000313" key="10">
    <source>
        <dbReference type="EMBL" id="SPX43321.1"/>
    </source>
</evidence>
<comment type="subcellular location">
    <subcellularLocation>
        <location evidence="1">Cell membrane</location>
        <topology evidence="1">Multi-pass membrane protein</topology>
    </subcellularLocation>
</comment>
<dbReference type="Pfam" id="PF06826">
    <property type="entry name" value="Asp-Al_Ex"/>
    <property type="match status" value="1"/>
</dbReference>
<feature type="transmembrane region" description="Helical" evidence="8">
    <location>
        <begin position="29"/>
        <end position="47"/>
    </location>
</feature>
<keyword evidence="4" id="KW-1003">Cell membrane</keyword>
<gene>
    <name evidence="10" type="ORF">NCTC11872_02985</name>
</gene>
<sequence length="181" mass="19140">MSDIAITISLLALVAVIGLWIGHWKIRGVGLGIGGVLFGGIIVAHFTNQYGLQLDAHTLHFVQEFGLILFVYTIGIQVGPGFFSSLRKSGLKLNAFAILIIVLGSIAVVLVHKIADVPLDIALGIYSGAVTNTPALGAGQQILAEIRGASNHCDYGGVLCNGLSIRDLRYFACNVVNPLVF</sequence>
<protein>
    <submittedName>
        <fullName evidence="10">Transporter</fullName>
    </submittedName>
</protein>
<evidence type="ECO:0000256" key="1">
    <source>
        <dbReference type="ARBA" id="ARBA00004651"/>
    </source>
</evidence>
<evidence type="ECO:0000259" key="9">
    <source>
        <dbReference type="Pfam" id="PF06826"/>
    </source>
</evidence>
<dbReference type="NCBIfam" id="TIGR01625">
    <property type="entry name" value="YidE_YbjL_dupl"/>
    <property type="match status" value="1"/>
</dbReference>